<dbReference type="SMART" id="SM00387">
    <property type="entry name" value="HATPase_c"/>
    <property type="match status" value="1"/>
</dbReference>
<dbReference type="SMART" id="SM00304">
    <property type="entry name" value="HAMP"/>
    <property type="match status" value="1"/>
</dbReference>
<dbReference type="PRINTS" id="PR00344">
    <property type="entry name" value="BCTRLSENSOR"/>
</dbReference>
<gene>
    <name evidence="18" type="ORF">EBB54_22275</name>
</gene>
<evidence type="ECO:0000256" key="2">
    <source>
        <dbReference type="ARBA" id="ARBA00004651"/>
    </source>
</evidence>
<dbReference type="Pfam" id="PF00672">
    <property type="entry name" value="HAMP"/>
    <property type="match status" value="1"/>
</dbReference>
<dbReference type="PANTHER" id="PTHR45528">
    <property type="entry name" value="SENSOR HISTIDINE KINASE CPXA"/>
    <property type="match status" value="1"/>
</dbReference>
<dbReference type="FunFam" id="1.10.287.130:FF:000001">
    <property type="entry name" value="Two-component sensor histidine kinase"/>
    <property type="match status" value="1"/>
</dbReference>
<dbReference type="EC" id="2.7.13.3" evidence="3"/>
<dbReference type="Pfam" id="PF02518">
    <property type="entry name" value="HATPase_c"/>
    <property type="match status" value="1"/>
</dbReference>
<organism evidence="18 19">
    <name type="scientific">Schaedlerella arabinosiphila</name>
    <dbReference type="NCBI Taxonomy" id="2044587"/>
    <lineage>
        <taxon>Bacteria</taxon>
        <taxon>Bacillati</taxon>
        <taxon>Bacillota</taxon>
        <taxon>Clostridia</taxon>
        <taxon>Lachnospirales</taxon>
        <taxon>Lachnospiraceae</taxon>
        <taxon>Schaedlerella</taxon>
    </lineage>
</organism>
<dbReference type="SMART" id="SM00388">
    <property type="entry name" value="HisKA"/>
    <property type="match status" value="1"/>
</dbReference>
<dbReference type="PANTHER" id="PTHR45528:SF1">
    <property type="entry name" value="SENSOR HISTIDINE KINASE CPXA"/>
    <property type="match status" value="1"/>
</dbReference>
<dbReference type="GO" id="GO:0000155">
    <property type="term" value="F:phosphorelay sensor kinase activity"/>
    <property type="evidence" value="ECO:0007669"/>
    <property type="project" value="InterPro"/>
</dbReference>
<dbReference type="InterPro" id="IPR036097">
    <property type="entry name" value="HisK_dim/P_sf"/>
</dbReference>
<dbReference type="CDD" id="cd00082">
    <property type="entry name" value="HisKA"/>
    <property type="match status" value="1"/>
</dbReference>
<evidence type="ECO:0000256" key="14">
    <source>
        <dbReference type="SAM" id="Coils"/>
    </source>
</evidence>
<feature type="transmembrane region" description="Helical" evidence="15">
    <location>
        <begin position="176"/>
        <end position="198"/>
    </location>
</feature>
<dbReference type="InterPro" id="IPR003661">
    <property type="entry name" value="HisK_dim/P_dom"/>
</dbReference>
<protein>
    <recommendedName>
        <fullName evidence="3">histidine kinase</fullName>
        <ecNumber evidence="3">2.7.13.3</ecNumber>
    </recommendedName>
</protein>
<keyword evidence="12" id="KW-0902">Two-component regulatory system</keyword>
<dbReference type="SUPFAM" id="SSF158472">
    <property type="entry name" value="HAMP domain-like"/>
    <property type="match status" value="1"/>
</dbReference>
<feature type="transmembrane region" description="Helical" evidence="15">
    <location>
        <begin position="12"/>
        <end position="34"/>
    </location>
</feature>
<keyword evidence="11 15" id="KW-1133">Transmembrane helix</keyword>
<evidence type="ECO:0000313" key="18">
    <source>
        <dbReference type="EMBL" id="RRK33783.1"/>
    </source>
</evidence>
<evidence type="ECO:0000256" key="11">
    <source>
        <dbReference type="ARBA" id="ARBA00022989"/>
    </source>
</evidence>
<dbReference type="Gene3D" id="6.10.340.10">
    <property type="match status" value="1"/>
</dbReference>
<evidence type="ECO:0000256" key="10">
    <source>
        <dbReference type="ARBA" id="ARBA00022840"/>
    </source>
</evidence>
<reference evidence="18" key="1">
    <citation type="submission" date="2018-10" db="EMBL/GenBank/DDBJ databases">
        <title>Schaedlerella arabinophila gen. nov. sp. nov., isolated from the mouse intestinal tract and comparative analysis with the genome of the closely related altered Schaedler flora strain ASF502.</title>
        <authorList>
            <person name="Miyake S."/>
            <person name="Soh M."/>
            <person name="Seedorf H."/>
        </authorList>
    </citation>
    <scope>NUCLEOTIDE SEQUENCE [LARGE SCALE GENOMIC DNA]</scope>
    <source>
        <strain evidence="18">DSM 106076</strain>
    </source>
</reference>
<evidence type="ECO:0000256" key="1">
    <source>
        <dbReference type="ARBA" id="ARBA00000085"/>
    </source>
</evidence>
<evidence type="ECO:0000256" key="8">
    <source>
        <dbReference type="ARBA" id="ARBA00022741"/>
    </source>
</evidence>
<evidence type="ECO:0000259" key="17">
    <source>
        <dbReference type="PROSITE" id="PS50885"/>
    </source>
</evidence>
<evidence type="ECO:0000259" key="16">
    <source>
        <dbReference type="PROSITE" id="PS50109"/>
    </source>
</evidence>
<dbReference type="Pfam" id="PF00512">
    <property type="entry name" value="HisKA"/>
    <property type="match status" value="1"/>
</dbReference>
<keyword evidence="10" id="KW-0067">ATP-binding</keyword>
<dbReference type="InterPro" id="IPR050398">
    <property type="entry name" value="HssS/ArlS-like"/>
</dbReference>
<keyword evidence="6" id="KW-0808">Transferase</keyword>
<evidence type="ECO:0000256" key="3">
    <source>
        <dbReference type="ARBA" id="ARBA00012438"/>
    </source>
</evidence>
<dbReference type="PROSITE" id="PS50109">
    <property type="entry name" value="HIS_KIN"/>
    <property type="match status" value="1"/>
</dbReference>
<comment type="catalytic activity">
    <reaction evidence="1">
        <text>ATP + protein L-histidine = ADP + protein N-phospho-L-histidine.</text>
        <dbReference type="EC" id="2.7.13.3"/>
    </reaction>
</comment>
<dbReference type="Proteomes" id="UP000274920">
    <property type="component" value="Unassembled WGS sequence"/>
</dbReference>
<keyword evidence="19" id="KW-1185">Reference proteome</keyword>
<keyword evidence="7 15" id="KW-0812">Transmembrane</keyword>
<dbReference type="InterPro" id="IPR003594">
    <property type="entry name" value="HATPase_dom"/>
</dbReference>
<evidence type="ECO:0000313" key="19">
    <source>
        <dbReference type="Proteomes" id="UP000274920"/>
    </source>
</evidence>
<dbReference type="InterPro" id="IPR036890">
    <property type="entry name" value="HATPase_C_sf"/>
</dbReference>
<dbReference type="GO" id="GO:0005886">
    <property type="term" value="C:plasma membrane"/>
    <property type="evidence" value="ECO:0007669"/>
    <property type="project" value="UniProtKB-SubCell"/>
</dbReference>
<feature type="domain" description="Histidine kinase" evidence="16">
    <location>
        <begin position="266"/>
        <end position="500"/>
    </location>
</feature>
<keyword evidence="5" id="KW-0597">Phosphoprotein</keyword>
<dbReference type="SUPFAM" id="SSF47384">
    <property type="entry name" value="Homodimeric domain of signal transducing histidine kinase"/>
    <property type="match status" value="1"/>
</dbReference>
<proteinExistence type="predicted"/>
<evidence type="ECO:0000256" key="6">
    <source>
        <dbReference type="ARBA" id="ARBA00022679"/>
    </source>
</evidence>
<evidence type="ECO:0000256" key="13">
    <source>
        <dbReference type="ARBA" id="ARBA00023136"/>
    </source>
</evidence>
<dbReference type="GO" id="GO:0005524">
    <property type="term" value="F:ATP binding"/>
    <property type="evidence" value="ECO:0007669"/>
    <property type="project" value="UniProtKB-KW"/>
</dbReference>
<evidence type="ECO:0000256" key="7">
    <source>
        <dbReference type="ARBA" id="ARBA00022692"/>
    </source>
</evidence>
<dbReference type="InterPro" id="IPR004358">
    <property type="entry name" value="Sig_transdc_His_kin-like_C"/>
</dbReference>
<dbReference type="CDD" id="cd06225">
    <property type="entry name" value="HAMP"/>
    <property type="match status" value="1"/>
</dbReference>
<dbReference type="EMBL" id="RHJS01000002">
    <property type="protein sequence ID" value="RRK33783.1"/>
    <property type="molecule type" value="Genomic_DNA"/>
</dbReference>
<dbReference type="InterPro" id="IPR005467">
    <property type="entry name" value="His_kinase_dom"/>
</dbReference>
<evidence type="ECO:0000256" key="9">
    <source>
        <dbReference type="ARBA" id="ARBA00022777"/>
    </source>
</evidence>
<feature type="domain" description="HAMP" evidence="17">
    <location>
        <begin position="199"/>
        <end position="251"/>
    </location>
</feature>
<comment type="subcellular location">
    <subcellularLocation>
        <location evidence="2">Cell membrane</location>
        <topology evidence="2">Multi-pass membrane protein</topology>
    </subcellularLocation>
</comment>
<keyword evidence="9 18" id="KW-0418">Kinase</keyword>
<evidence type="ECO:0000256" key="12">
    <source>
        <dbReference type="ARBA" id="ARBA00023012"/>
    </source>
</evidence>
<evidence type="ECO:0000256" key="15">
    <source>
        <dbReference type="SAM" id="Phobius"/>
    </source>
</evidence>
<dbReference type="PROSITE" id="PS50885">
    <property type="entry name" value="HAMP"/>
    <property type="match status" value="1"/>
</dbReference>
<keyword evidence="13 15" id="KW-0472">Membrane</keyword>
<feature type="coiled-coil region" evidence="14">
    <location>
        <begin position="239"/>
        <end position="266"/>
    </location>
</feature>
<keyword evidence="8" id="KW-0547">Nucleotide-binding</keyword>
<evidence type="ECO:0000256" key="4">
    <source>
        <dbReference type="ARBA" id="ARBA00022475"/>
    </source>
</evidence>
<accession>A0A426DM24</accession>
<dbReference type="Gene3D" id="1.10.287.130">
    <property type="match status" value="1"/>
</dbReference>
<dbReference type="InterPro" id="IPR003660">
    <property type="entry name" value="HAMP_dom"/>
</dbReference>
<evidence type="ECO:0000256" key="5">
    <source>
        <dbReference type="ARBA" id="ARBA00022553"/>
    </source>
</evidence>
<name>A0A426DM24_9FIRM</name>
<keyword evidence="14" id="KW-0175">Coiled coil</keyword>
<dbReference type="Gene3D" id="3.30.565.10">
    <property type="entry name" value="Histidine kinase-like ATPase, C-terminal domain"/>
    <property type="match status" value="1"/>
</dbReference>
<dbReference type="SUPFAM" id="SSF55874">
    <property type="entry name" value="ATPase domain of HSP90 chaperone/DNA topoisomerase II/histidine kinase"/>
    <property type="match status" value="1"/>
</dbReference>
<keyword evidence="4" id="KW-1003">Cell membrane</keyword>
<sequence length="510" mass="56867">MKHKITFRLIGYFSAVLLLFSLIAGLLFWALFAWRTAEIHEAELKKRAVSIADTLSQFSQRGHKGRGQSGGYGAYLRFLDEIAMSEVWLADEHAQTIQVCQSSSSLSYSELPAGAEELIAQVFAGNVVANTEFSPLLDVPSITVGAPVHDAAGNITAAVLLHSPINGISSAQRDGIVILVFCILTALFLASILSVLLARHFIRPLRKIGQAADKVMKGDYSARTEVRQNDEIGALAGNIDGLFVQLANVEEERKKLDKMRQDFVSNISHELRTPVTVIKGSLEVLENGLITDPGEMQEYFRQMSSDTAHLQRLVNDLLELSRLQNTNFKIEKSELNLADILKEAVRSMQRIAEQKQVTILLENEAGNVCFFGDYGRLRQMFMIILDNAVKFAPADSAVSVKMYYEEKGFREEKESRGKKEDSEKEKLVIFISDRGSGILPEELPYIFDRFHKERSEQNKSGSGLGLPIAKQIAERHQIAIKCESNARDRTSFSFIFSPEMPDVMSSEGIL</sequence>
<dbReference type="RefSeq" id="WP_125128993.1">
    <property type="nucleotide sequence ID" value="NZ_RHJS01000002.1"/>
</dbReference>
<comment type="caution">
    <text evidence="18">The sequence shown here is derived from an EMBL/GenBank/DDBJ whole genome shotgun (WGS) entry which is preliminary data.</text>
</comment>
<dbReference type="AlphaFoldDB" id="A0A426DM24"/>